<reference evidence="1 2" key="1">
    <citation type="submission" date="2021-01" db="EMBL/GenBank/DDBJ databases">
        <title>Chromosome-level genome assembly of a human fungal pathogen reveals clustering of transcriptionally co-regulated genes.</title>
        <authorList>
            <person name="Voorhies M."/>
            <person name="Cohen S."/>
            <person name="Shea T.P."/>
            <person name="Petrus S."/>
            <person name="Munoz J.F."/>
            <person name="Poplawski S."/>
            <person name="Goldman W.E."/>
            <person name="Michael T."/>
            <person name="Cuomo C.A."/>
            <person name="Sil A."/>
            <person name="Beyhan S."/>
        </authorList>
    </citation>
    <scope>NUCLEOTIDE SEQUENCE [LARGE SCALE GENOMIC DNA]</scope>
    <source>
        <strain evidence="1 2">G184AR</strain>
    </source>
</reference>
<accession>A0A8H7ZCN7</accession>
<name>A0A8H7ZCN7_AJECA</name>
<dbReference type="VEuPathDB" id="FungiDB:I7I52_03985"/>
<gene>
    <name evidence="1" type="ORF">I7I52_03985</name>
</gene>
<sequence>MEISLRLMSRIRGFRFLRPLCFLGRLLPKKTHHADCIWADIRGDDYWLRVFQRLLVMPYAPERRYCPLLFVTSLENNIYSQYCPGLVTPT</sequence>
<dbReference type="EMBL" id="JAEVHI010000001">
    <property type="protein sequence ID" value="KAG5305355.1"/>
    <property type="molecule type" value="Genomic_DNA"/>
</dbReference>
<comment type="caution">
    <text evidence="1">The sequence shown here is derived from an EMBL/GenBank/DDBJ whole genome shotgun (WGS) entry which is preliminary data.</text>
</comment>
<protein>
    <submittedName>
        <fullName evidence="1">Uncharacterized protein</fullName>
    </submittedName>
</protein>
<proteinExistence type="predicted"/>
<dbReference type="AlphaFoldDB" id="A0A8H7ZCN7"/>
<organism evidence="1 2">
    <name type="scientific">Ajellomyces capsulatus</name>
    <name type="common">Darling's disease fungus</name>
    <name type="synonym">Histoplasma capsulatum</name>
    <dbReference type="NCBI Taxonomy" id="5037"/>
    <lineage>
        <taxon>Eukaryota</taxon>
        <taxon>Fungi</taxon>
        <taxon>Dikarya</taxon>
        <taxon>Ascomycota</taxon>
        <taxon>Pezizomycotina</taxon>
        <taxon>Eurotiomycetes</taxon>
        <taxon>Eurotiomycetidae</taxon>
        <taxon>Onygenales</taxon>
        <taxon>Ajellomycetaceae</taxon>
        <taxon>Histoplasma</taxon>
    </lineage>
</organism>
<dbReference type="Proteomes" id="UP000670092">
    <property type="component" value="Unassembled WGS sequence"/>
</dbReference>
<evidence type="ECO:0000313" key="2">
    <source>
        <dbReference type="Proteomes" id="UP000670092"/>
    </source>
</evidence>
<evidence type="ECO:0000313" key="1">
    <source>
        <dbReference type="EMBL" id="KAG5305355.1"/>
    </source>
</evidence>